<organism evidence="7">
    <name type="scientific">Timema poppense</name>
    <name type="common">Walking stick</name>
    <dbReference type="NCBI Taxonomy" id="170557"/>
    <lineage>
        <taxon>Eukaryota</taxon>
        <taxon>Metazoa</taxon>
        <taxon>Ecdysozoa</taxon>
        <taxon>Arthropoda</taxon>
        <taxon>Hexapoda</taxon>
        <taxon>Insecta</taxon>
        <taxon>Pterygota</taxon>
        <taxon>Neoptera</taxon>
        <taxon>Polyneoptera</taxon>
        <taxon>Phasmatodea</taxon>
        <taxon>Timematodea</taxon>
        <taxon>Timematoidea</taxon>
        <taxon>Timematidae</taxon>
        <taxon>Timema</taxon>
    </lineage>
</organism>
<dbReference type="InterPro" id="IPR017853">
    <property type="entry name" value="GH"/>
</dbReference>
<name>A0A7R9DJL3_TIMPO</name>
<comment type="similarity">
    <text evidence="1 4">Belongs to the glycosyl hydrolase 27 family.</text>
</comment>
<evidence type="ECO:0000256" key="1">
    <source>
        <dbReference type="ARBA" id="ARBA00009743"/>
    </source>
</evidence>
<keyword evidence="4" id="KW-1015">Disulfide bond</keyword>
<evidence type="ECO:0000256" key="2">
    <source>
        <dbReference type="ARBA" id="ARBA00022801"/>
    </source>
</evidence>
<keyword evidence="2 4" id="KW-0378">Hydrolase</keyword>
<dbReference type="GO" id="GO:0005737">
    <property type="term" value="C:cytoplasm"/>
    <property type="evidence" value="ECO:0007669"/>
    <property type="project" value="TreeGrafter"/>
</dbReference>
<dbReference type="Gene3D" id="3.20.20.70">
    <property type="entry name" value="Aldolase class I"/>
    <property type="match status" value="1"/>
</dbReference>
<comment type="subunit">
    <text evidence="4">Homodimer.</text>
</comment>
<sequence length="244" mass="27739">MVTMVFVQLVLLAFLWCGNSALDNGLALTPPLGWLAWERYRCVVDCDTYPDECISERLFRRVADLLVSEGYSNVGYQYIIIDDCWLDTERDSDGALQADPERFPSGIKDLAEYVHSKGLLFGIYEDYGNYTCGGYPGVLGHLEQDANTFAEWGVDYVKLDGCYTELEDMATGYPEFGMYLNRTGRPMVYSCSWPAYQEGEMDKYKRLESRARIRTGTAREPLQNLDLGPWAQRLPSSTRTTDDP</sequence>
<evidence type="ECO:0000256" key="3">
    <source>
        <dbReference type="ARBA" id="ARBA00023295"/>
    </source>
</evidence>
<dbReference type="PANTHER" id="PTHR11452:SF83">
    <property type="entry name" value="ALPHA-GALACTOSIDASE"/>
    <property type="match status" value="1"/>
</dbReference>
<dbReference type="Pfam" id="PF16499">
    <property type="entry name" value="Melibiase_2"/>
    <property type="match status" value="1"/>
</dbReference>
<dbReference type="CDD" id="cd14792">
    <property type="entry name" value="GH27"/>
    <property type="match status" value="1"/>
</dbReference>
<protein>
    <recommendedName>
        <fullName evidence="4">Alpha-galactosidase</fullName>
        <ecNumber evidence="4">3.2.1.-</ecNumber>
    </recommendedName>
</protein>
<dbReference type="GO" id="GO:0009311">
    <property type="term" value="P:oligosaccharide metabolic process"/>
    <property type="evidence" value="ECO:0007669"/>
    <property type="project" value="TreeGrafter"/>
</dbReference>
<dbReference type="SUPFAM" id="SSF51445">
    <property type="entry name" value="(Trans)glycosidases"/>
    <property type="match status" value="1"/>
</dbReference>
<keyword evidence="6" id="KW-0732">Signal</keyword>
<evidence type="ECO:0000256" key="4">
    <source>
        <dbReference type="RuleBase" id="RU361168"/>
    </source>
</evidence>
<evidence type="ECO:0000313" key="7">
    <source>
        <dbReference type="EMBL" id="CAD7414781.1"/>
    </source>
</evidence>
<dbReference type="InterPro" id="IPR002241">
    <property type="entry name" value="Glyco_hydro_27"/>
</dbReference>
<dbReference type="GO" id="GO:0016139">
    <property type="term" value="P:glycoside catabolic process"/>
    <property type="evidence" value="ECO:0007669"/>
    <property type="project" value="TreeGrafter"/>
</dbReference>
<proteinExistence type="inferred from homology"/>
<feature type="signal peptide" evidence="6">
    <location>
        <begin position="1"/>
        <end position="21"/>
    </location>
</feature>
<reference evidence="7" key="1">
    <citation type="submission" date="2020-11" db="EMBL/GenBank/DDBJ databases">
        <authorList>
            <person name="Tran Van P."/>
        </authorList>
    </citation>
    <scope>NUCLEOTIDE SEQUENCE</scope>
</reference>
<feature type="compositionally biased region" description="Polar residues" evidence="5">
    <location>
        <begin position="234"/>
        <end position="244"/>
    </location>
</feature>
<dbReference type="GO" id="GO:0004557">
    <property type="term" value="F:alpha-galactosidase activity"/>
    <property type="evidence" value="ECO:0007669"/>
    <property type="project" value="TreeGrafter"/>
</dbReference>
<dbReference type="AlphaFoldDB" id="A0A7R9DJL3"/>
<dbReference type="InterPro" id="IPR013785">
    <property type="entry name" value="Aldolase_TIM"/>
</dbReference>
<dbReference type="PANTHER" id="PTHR11452">
    <property type="entry name" value="ALPHA-GALACTOSIDASE/ALPHA-N-ACETYLGALACTOSAMINIDASE"/>
    <property type="match status" value="1"/>
</dbReference>
<dbReference type="EC" id="3.2.1.-" evidence="4"/>
<evidence type="ECO:0000256" key="5">
    <source>
        <dbReference type="SAM" id="MobiDB-lite"/>
    </source>
</evidence>
<keyword evidence="3 4" id="KW-0326">Glycosidase</keyword>
<feature type="chain" id="PRO_5030604950" description="Alpha-galactosidase" evidence="6">
    <location>
        <begin position="22"/>
        <end position="244"/>
    </location>
</feature>
<dbReference type="EMBL" id="OD008295">
    <property type="protein sequence ID" value="CAD7414781.1"/>
    <property type="molecule type" value="Genomic_DNA"/>
</dbReference>
<dbReference type="PROSITE" id="PS00512">
    <property type="entry name" value="ALPHA_GALACTOSIDASE"/>
    <property type="match status" value="1"/>
</dbReference>
<evidence type="ECO:0000256" key="6">
    <source>
        <dbReference type="SAM" id="SignalP"/>
    </source>
</evidence>
<gene>
    <name evidence="7" type="ORF">TPSB3V08_LOCUS9893</name>
</gene>
<dbReference type="PRINTS" id="PR00740">
    <property type="entry name" value="GLHYDRLASE27"/>
</dbReference>
<feature type="region of interest" description="Disordered" evidence="5">
    <location>
        <begin position="215"/>
        <end position="244"/>
    </location>
</feature>
<dbReference type="InterPro" id="IPR000111">
    <property type="entry name" value="Glyco_hydro_27/36_CS"/>
</dbReference>
<accession>A0A7R9DJL3</accession>